<dbReference type="Proteomes" id="UP000016933">
    <property type="component" value="Unassembled WGS sequence"/>
</dbReference>
<evidence type="ECO:0000313" key="2">
    <source>
        <dbReference type="Proteomes" id="UP000016933"/>
    </source>
</evidence>
<dbReference type="OrthoDB" id="408152at2759"/>
<sequence>MRHLELRVRAPYVPPPKAGAKKDPSIALIDVDLDVPEPEMAMVNLGYYIDRPHVIHSLVRKAIAKISRMEKQPLVTREVLWDIWEACYFLSRADTRESRTWADFVRACELNRSKVNPQRWSEDVYHETSQEAIYGANWRLLDVPSANTCKRGWDCTRTSYRLIW</sequence>
<evidence type="ECO:0000313" key="1">
    <source>
        <dbReference type="EMBL" id="EME41257.1"/>
    </source>
</evidence>
<dbReference type="HOGENOM" id="CLU_1618968_0_0_1"/>
<dbReference type="AlphaFoldDB" id="N1PFX5"/>
<reference evidence="1 2" key="2">
    <citation type="journal article" date="2012" name="PLoS Pathog.">
        <title>Diverse lifestyles and strategies of plant pathogenesis encoded in the genomes of eighteen Dothideomycetes fungi.</title>
        <authorList>
            <person name="Ohm R.A."/>
            <person name="Feau N."/>
            <person name="Henrissat B."/>
            <person name="Schoch C.L."/>
            <person name="Horwitz B.A."/>
            <person name="Barry K.W."/>
            <person name="Condon B.J."/>
            <person name="Copeland A.C."/>
            <person name="Dhillon B."/>
            <person name="Glaser F."/>
            <person name="Hesse C.N."/>
            <person name="Kosti I."/>
            <person name="LaButti K."/>
            <person name="Lindquist E.A."/>
            <person name="Lucas S."/>
            <person name="Salamov A.A."/>
            <person name="Bradshaw R.E."/>
            <person name="Ciuffetti L."/>
            <person name="Hamelin R.C."/>
            <person name="Kema G.H.J."/>
            <person name="Lawrence C."/>
            <person name="Scott J.A."/>
            <person name="Spatafora J.W."/>
            <person name="Turgeon B.G."/>
            <person name="de Wit P.J.G.M."/>
            <person name="Zhong S."/>
            <person name="Goodwin S.B."/>
            <person name="Grigoriev I.V."/>
        </authorList>
    </citation>
    <scope>NUCLEOTIDE SEQUENCE [LARGE SCALE GENOMIC DNA]</scope>
    <source>
        <strain evidence="2">NZE10 / CBS 128990</strain>
    </source>
</reference>
<gene>
    <name evidence="1" type="ORF">DOTSEDRAFT_176288</name>
</gene>
<organism evidence="1 2">
    <name type="scientific">Dothistroma septosporum (strain NZE10 / CBS 128990)</name>
    <name type="common">Red band needle blight fungus</name>
    <name type="synonym">Mycosphaerella pini</name>
    <dbReference type="NCBI Taxonomy" id="675120"/>
    <lineage>
        <taxon>Eukaryota</taxon>
        <taxon>Fungi</taxon>
        <taxon>Dikarya</taxon>
        <taxon>Ascomycota</taxon>
        <taxon>Pezizomycotina</taxon>
        <taxon>Dothideomycetes</taxon>
        <taxon>Dothideomycetidae</taxon>
        <taxon>Mycosphaerellales</taxon>
        <taxon>Mycosphaerellaceae</taxon>
        <taxon>Dothistroma</taxon>
    </lineage>
</organism>
<protein>
    <submittedName>
        <fullName evidence="1">Uncharacterized protein</fullName>
    </submittedName>
</protein>
<keyword evidence="2" id="KW-1185">Reference proteome</keyword>
<accession>N1PFX5</accession>
<name>N1PFX5_DOTSN</name>
<proteinExistence type="predicted"/>
<dbReference type="EMBL" id="KB446542">
    <property type="protein sequence ID" value="EME41257.1"/>
    <property type="molecule type" value="Genomic_DNA"/>
</dbReference>
<reference evidence="2" key="1">
    <citation type="journal article" date="2012" name="PLoS Genet.">
        <title>The genomes of the fungal plant pathogens Cladosporium fulvum and Dothistroma septosporum reveal adaptation to different hosts and lifestyles but also signatures of common ancestry.</title>
        <authorList>
            <person name="de Wit P.J.G.M."/>
            <person name="van der Burgt A."/>
            <person name="Oekmen B."/>
            <person name="Stergiopoulos I."/>
            <person name="Abd-Elsalam K.A."/>
            <person name="Aerts A.L."/>
            <person name="Bahkali A.H."/>
            <person name="Beenen H.G."/>
            <person name="Chettri P."/>
            <person name="Cox M.P."/>
            <person name="Datema E."/>
            <person name="de Vries R.P."/>
            <person name="Dhillon B."/>
            <person name="Ganley A.R."/>
            <person name="Griffiths S.A."/>
            <person name="Guo Y."/>
            <person name="Hamelin R.C."/>
            <person name="Henrissat B."/>
            <person name="Kabir M.S."/>
            <person name="Jashni M.K."/>
            <person name="Kema G."/>
            <person name="Klaubauf S."/>
            <person name="Lapidus A."/>
            <person name="Levasseur A."/>
            <person name="Lindquist E."/>
            <person name="Mehrabi R."/>
            <person name="Ohm R.A."/>
            <person name="Owen T.J."/>
            <person name="Salamov A."/>
            <person name="Schwelm A."/>
            <person name="Schijlen E."/>
            <person name="Sun H."/>
            <person name="van den Burg H.A."/>
            <person name="van Ham R.C.H.J."/>
            <person name="Zhang S."/>
            <person name="Goodwin S.B."/>
            <person name="Grigoriev I.V."/>
            <person name="Collemare J."/>
            <person name="Bradshaw R.E."/>
        </authorList>
    </citation>
    <scope>NUCLEOTIDE SEQUENCE [LARGE SCALE GENOMIC DNA]</scope>
    <source>
        <strain evidence="2">NZE10 / CBS 128990</strain>
    </source>
</reference>